<dbReference type="PANTHER" id="PTHR28288">
    <property type="entry name" value="PROTEASE B INHIBITOR 2"/>
    <property type="match status" value="1"/>
</dbReference>
<proteinExistence type="inferred from homology"/>
<evidence type="ECO:0000313" key="3">
    <source>
        <dbReference type="EMBL" id="RFN52366.1"/>
    </source>
</evidence>
<protein>
    <submittedName>
        <fullName evidence="3">Peptidase inhibitor i9 domain-containing protein</fullName>
    </submittedName>
</protein>
<dbReference type="PANTHER" id="PTHR28288:SF2">
    <property type="entry name" value="PROTEASE B INHIBITOR 2"/>
    <property type="match status" value="1"/>
</dbReference>
<keyword evidence="4" id="KW-1185">Reference proteome</keyword>
<evidence type="ECO:0000259" key="2">
    <source>
        <dbReference type="Pfam" id="PF05922"/>
    </source>
</evidence>
<gene>
    <name evidence="3" type="ORF">FIE12Z_3391</name>
</gene>
<comment type="similarity">
    <text evidence="1">Belongs to the protease inhibitor I9 family.</text>
</comment>
<name>A0A395MWS9_9HYPO</name>
<dbReference type="Proteomes" id="UP000265631">
    <property type="component" value="Unassembled WGS sequence"/>
</dbReference>
<dbReference type="InterPro" id="IPR052471">
    <property type="entry name" value="PBI_I9"/>
</dbReference>
<dbReference type="GO" id="GO:0004866">
    <property type="term" value="F:endopeptidase inhibitor activity"/>
    <property type="evidence" value="ECO:0007669"/>
    <property type="project" value="TreeGrafter"/>
</dbReference>
<dbReference type="AlphaFoldDB" id="A0A395MWS9"/>
<organism evidence="3 4">
    <name type="scientific">Fusarium flagelliforme</name>
    <dbReference type="NCBI Taxonomy" id="2675880"/>
    <lineage>
        <taxon>Eukaryota</taxon>
        <taxon>Fungi</taxon>
        <taxon>Dikarya</taxon>
        <taxon>Ascomycota</taxon>
        <taxon>Pezizomycotina</taxon>
        <taxon>Sordariomycetes</taxon>
        <taxon>Hypocreomycetidae</taxon>
        <taxon>Hypocreales</taxon>
        <taxon>Nectriaceae</taxon>
        <taxon>Fusarium</taxon>
        <taxon>Fusarium incarnatum-equiseti species complex</taxon>
    </lineage>
</organism>
<dbReference type="SUPFAM" id="SSF54897">
    <property type="entry name" value="Protease propeptides/inhibitors"/>
    <property type="match status" value="1"/>
</dbReference>
<dbReference type="GO" id="GO:0042144">
    <property type="term" value="P:vacuole fusion, non-autophagic"/>
    <property type="evidence" value="ECO:0007669"/>
    <property type="project" value="TreeGrafter"/>
</dbReference>
<sequence length="77" mass="8519">MPSYIVKTTSNVTCKDDASDDQVKAAKQHAIDQGGKIGHEYSLIKGFSVEFDNDSIQTLESHEHVKAVEHDGEMKTQ</sequence>
<dbReference type="EMBL" id="PXXK01000068">
    <property type="protein sequence ID" value="RFN52366.1"/>
    <property type="molecule type" value="Genomic_DNA"/>
</dbReference>
<evidence type="ECO:0000256" key="1">
    <source>
        <dbReference type="ARBA" id="ARBA00038069"/>
    </source>
</evidence>
<dbReference type="InterPro" id="IPR010259">
    <property type="entry name" value="S8pro/Inhibitor_I9"/>
</dbReference>
<dbReference type="STRING" id="2594813.A0A395MWS9"/>
<dbReference type="Gene3D" id="3.30.70.80">
    <property type="entry name" value="Peptidase S8 propeptide/proteinase inhibitor I9"/>
    <property type="match status" value="1"/>
</dbReference>
<dbReference type="Pfam" id="PF05922">
    <property type="entry name" value="Inhibitor_I9"/>
    <property type="match status" value="1"/>
</dbReference>
<evidence type="ECO:0000313" key="4">
    <source>
        <dbReference type="Proteomes" id="UP000265631"/>
    </source>
</evidence>
<reference evidence="3 4" key="1">
    <citation type="journal article" date="2018" name="PLoS Pathog.">
        <title>Evolution of structural diversity of trichothecenes, a family of toxins produced by plant pathogenic and entomopathogenic fungi.</title>
        <authorList>
            <person name="Proctor R.H."/>
            <person name="McCormick S.P."/>
            <person name="Kim H.S."/>
            <person name="Cardoza R.E."/>
            <person name="Stanley A.M."/>
            <person name="Lindo L."/>
            <person name="Kelly A."/>
            <person name="Brown D.W."/>
            <person name="Lee T."/>
            <person name="Vaughan M.M."/>
            <person name="Alexander N.J."/>
            <person name="Busman M."/>
            <person name="Gutierrez S."/>
        </authorList>
    </citation>
    <scope>NUCLEOTIDE SEQUENCE [LARGE SCALE GENOMIC DNA]</scope>
    <source>
        <strain evidence="3 4">NRRL 13405</strain>
    </source>
</reference>
<dbReference type="FunFam" id="3.30.70.80:FF:000005">
    <property type="entry name" value="Proteinase inhibitor I2B"/>
    <property type="match status" value="1"/>
</dbReference>
<dbReference type="InterPro" id="IPR037045">
    <property type="entry name" value="S8pro/Inhibitor_I9_sf"/>
</dbReference>
<comment type="caution">
    <text evidence="3">The sequence shown here is derived from an EMBL/GenBank/DDBJ whole genome shotgun (WGS) entry which is preliminary data.</text>
</comment>
<feature type="domain" description="Inhibitor I9" evidence="2">
    <location>
        <begin position="3"/>
        <end position="77"/>
    </location>
</feature>
<accession>A0A395MWS9</accession>